<name>A0A2Y9CI38_9INFA</name>
<proteinExistence type="predicted"/>
<evidence type="ECO:0000313" key="3">
    <source>
        <dbReference type="EMBL" id="ASU55109.1"/>
    </source>
</evidence>
<accession>A0A2Y9CI38</accession>
<dbReference type="Pfam" id="PF11986">
    <property type="entry name" value="PB1-F2"/>
    <property type="match status" value="1"/>
</dbReference>
<organism evidence="3">
    <name type="scientific">Influenza A virus</name>
    <name type="common">A/black-headed gull/Netherlands/36/2014(H16N3)</name>
    <dbReference type="NCBI Taxonomy" id="2023308"/>
    <lineage>
        <taxon>Viruses</taxon>
        <taxon>Riboviria</taxon>
        <taxon>Orthornavirae</taxon>
        <taxon>Negarnaviricota</taxon>
        <taxon>Polyploviricotina</taxon>
        <taxon>Insthoviricetes</taxon>
        <taxon>Articulavirales</taxon>
        <taxon>Orthomyxoviridae</taxon>
        <taxon>Alphainfluenzavirus</taxon>
        <taxon>Alphainfluenzavirus influenzae</taxon>
        <taxon>Influenza A virus</taxon>
    </lineage>
</organism>
<keyword evidence="2" id="KW-1035">Host cytoplasm</keyword>
<dbReference type="Proteomes" id="UP001398947">
    <property type="component" value="Genome"/>
</dbReference>
<evidence type="ECO:0000256" key="1">
    <source>
        <dbReference type="ARBA" id="ARBA00022562"/>
    </source>
</evidence>
<dbReference type="EMBL" id="MF575049">
    <property type="protein sequence ID" value="ASU55109.1"/>
    <property type="molecule type" value="Viral_cRNA"/>
</dbReference>
<dbReference type="InterPro" id="IPR021045">
    <property type="entry name" value="Flu_proapoptotic_PB1-F2"/>
</dbReference>
<evidence type="ECO:0000256" key="2">
    <source>
        <dbReference type="ARBA" id="ARBA00023200"/>
    </source>
</evidence>
<protein>
    <submittedName>
        <fullName evidence="3">Putative PB1-F2 protein</fullName>
    </submittedName>
</protein>
<gene>
    <name evidence="3" type="primary">PB1-F2</name>
</gene>
<sequence length="52" mass="6538">MDHYRRIMSQADMHKRIVYWRPWLSLKNPTQGSLRTHVLKRWKLFSKHEWTS</sequence>
<keyword evidence="1" id="KW-1048">Host nucleus</keyword>
<reference evidence="3" key="1">
    <citation type="submission" date="2017-07" db="EMBL/GenBank/DDBJ databases">
        <authorList>
            <consortium name="Centers of Excellence for Influenza Research and Surveillance (CEIRS)"/>
            <person name="Wang L."/>
            <person name="Zhang Y."/>
            <person name="Nolting J.M."/>
            <person name="Lorbach J.N."/>
            <person name="Lauterbach S.E."/>
            <person name="Nelson S.W."/>
            <person name="Zentkovich M.M."/>
            <person name="Bowman A.S."/>
        </authorList>
    </citation>
    <scope>NUCLEOTIDE SEQUENCE</scope>
    <source>
        <strain evidence="3">A/black-headed gull/Netherlands/36/2014</strain>
    </source>
</reference>